<dbReference type="GO" id="GO:0141102">
    <property type="term" value="F:tRNA (5-carboxymethylaminomethyluridine(34)-2'-O)-methyltransferase activity"/>
    <property type="evidence" value="ECO:0007669"/>
    <property type="project" value="RHEA"/>
</dbReference>
<evidence type="ECO:0000256" key="5">
    <source>
        <dbReference type="ARBA" id="ARBA00022694"/>
    </source>
</evidence>
<keyword evidence="3 6" id="KW-0808">Transferase</keyword>
<organism evidence="9 10">
    <name type="scientific">Parafannyhessea umbonata</name>
    <dbReference type="NCBI Taxonomy" id="604330"/>
    <lineage>
        <taxon>Bacteria</taxon>
        <taxon>Bacillati</taxon>
        <taxon>Actinomycetota</taxon>
        <taxon>Coriobacteriia</taxon>
        <taxon>Coriobacteriales</taxon>
        <taxon>Atopobiaceae</taxon>
        <taxon>Parafannyhessea</taxon>
    </lineage>
</organism>
<dbReference type="PANTHER" id="PTHR42971">
    <property type="entry name" value="TRNA (CYTIDINE(34)-2'-O)-METHYLTRANSFERASE"/>
    <property type="match status" value="1"/>
</dbReference>
<evidence type="ECO:0000313" key="9">
    <source>
        <dbReference type="EMBL" id="SDC49490.1"/>
    </source>
</evidence>
<dbReference type="GO" id="GO:0003723">
    <property type="term" value="F:RNA binding"/>
    <property type="evidence" value="ECO:0007669"/>
    <property type="project" value="InterPro"/>
</dbReference>
<evidence type="ECO:0000256" key="2">
    <source>
        <dbReference type="ARBA" id="ARBA00022603"/>
    </source>
</evidence>
<dbReference type="InterPro" id="IPR001537">
    <property type="entry name" value="SpoU_MeTrfase"/>
</dbReference>
<dbReference type="RefSeq" id="WP_090847105.1">
    <property type="nucleotide sequence ID" value="NZ_FMZL01000018.1"/>
</dbReference>
<dbReference type="InterPro" id="IPR016914">
    <property type="entry name" value="TrmL"/>
</dbReference>
<comment type="catalytic activity">
    <reaction evidence="6">
        <text>5-carboxymethylaminomethyluridine(34) in tRNA(Leu) + S-adenosyl-L-methionine = 5-carboxymethylaminomethyl-2'-O-methyluridine(34) in tRNA(Leu) + S-adenosyl-L-homocysteine + H(+)</text>
        <dbReference type="Rhea" id="RHEA:43088"/>
        <dbReference type="Rhea" id="RHEA-COMP:10333"/>
        <dbReference type="Rhea" id="RHEA-COMP:10334"/>
        <dbReference type="ChEBI" id="CHEBI:15378"/>
        <dbReference type="ChEBI" id="CHEBI:57856"/>
        <dbReference type="ChEBI" id="CHEBI:59789"/>
        <dbReference type="ChEBI" id="CHEBI:74508"/>
        <dbReference type="ChEBI" id="CHEBI:74511"/>
        <dbReference type="EC" id="2.1.1.207"/>
    </reaction>
</comment>
<dbReference type="STRING" id="604330.SAMN04489857_0134"/>
<feature type="compositionally biased region" description="Low complexity" evidence="7">
    <location>
        <begin position="85"/>
        <end position="98"/>
    </location>
</feature>
<gene>
    <name evidence="9" type="ORF">SAMN04487824_1181</name>
</gene>
<evidence type="ECO:0000259" key="8">
    <source>
        <dbReference type="Pfam" id="PF00588"/>
    </source>
</evidence>
<evidence type="ECO:0000313" key="10">
    <source>
        <dbReference type="Proteomes" id="UP000198528"/>
    </source>
</evidence>
<keyword evidence="5 6" id="KW-0819">tRNA processing</keyword>
<feature type="domain" description="tRNA/rRNA methyltransferase SpoU type" evidence="8">
    <location>
        <begin position="2"/>
        <end position="70"/>
    </location>
</feature>
<dbReference type="GO" id="GO:0005737">
    <property type="term" value="C:cytoplasm"/>
    <property type="evidence" value="ECO:0007669"/>
    <property type="project" value="UniProtKB-SubCell"/>
</dbReference>
<comment type="subcellular location">
    <subcellularLocation>
        <location evidence="6">Cytoplasm</location>
    </subcellularLocation>
</comment>
<keyword evidence="2 6" id="KW-0489">Methyltransferase</keyword>
<evidence type="ECO:0000256" key="4">
    <source>
        <dbReference type="ARBA" id="ARBA00022691"/>
    </source>
</evidence>
<evidence type="ECO:0000256" key="6">
    <source>
        <dbReference type="HAMAP-Rule" id="MF_01885"/>
    </source>
</evidence>
<accession>A0A1G6M1Z3</accession>
<dbReference type="InterPro" id="IPR029028">
    <property type="entry name" value="Alpha/beta_knot_MTases"/>
</dbReference>
<keyword evidence="4 6" id="KW-0949">S-adenosyl-L-methionine</keyword>
<feature type="binding site" evidence="6">
    <location>
        <position position="145"/>
    </location>
    <ligand>
        <name>S-adenosyl-L-methionine</name>
        <dbReference type="ChEBI" id="CHEBI:59789"/>
    </ligand>
</feature>
<evidence type="ECO:0000256" key="1">
    <source>
        <dbReference type="ARBA" id="ARBA00022490"/>
    </source>
</evidence>
<dbReference type="SUPFAM" id="SSF75217">
    <property type="entry name" value="alpha/beta knot"/>
    <property type="match status" value="2"/>
</dbReference>
<feature type="binding site" evidence="6">
    <location>
        <position position="124"/>
    </location>
    <ligand>
        <name>S-adenosyl-L-methionine</name>
        <dbReference type="ChEBI" id="CHEBI:59789"/>
    </ligand>
</feature>
<dbReference type="InterPro" id="IPR029026">
    <property type="entry name" value="tRNA_m1G_MTases_N"/>
</dbReference>
<proteinExistence type="inferred from homology"/>
<evidence type="ECO:0000256" key="3">
    <source>
        <dbReference type="ARBA" id="ARBA00022679"/>
    </source>
</evidence>
<dbReference type="PANTHER" id="PTHR42971:SF1">
    <property type="entry name" value="TRNA (CYTIDINE(34)-2'-O)-METHYLTRANSFERASE"/>
    <property type="match status" value="1"/>
</dbReference>
<feature type="domain" description="tRNA/rRNA methyltransferase SpoU type" evidence="8">
    <location>
        <begin position="103"/>
        <end position="154"/>
    </location>
</feature>
<dbReference type="EMBL" id="FMZL01000018">
    <property type="protein sequence ID" value="SDC49490.1"/>
    <property type="molecule type" value="Genomic_DNA"/>
</dbReference>
<evidence type="ECO:0000256" key="7">
    <source>
        <dbReference type="SAM" id="MobiDB-lite"/>
    </source>
</evidence>
<feature type="binding site" evidence="6">
    <location>
        <position position="102"/>
    </location>
    <ligand>
        <name>S-adenosyl-L-methionine</name>
        <dbReference type="ChEBI" id="CHEBI:59789"/>
    </ligand>
</feature>
<comment type="function">
    <text evidence="6">Could methylate the ribose at the nucleotide 34 wobble position in tRNA.</text>
</comment>
<sequence>MFNIVLYAPEIPANTGNIGRTCVLTGSRLHLVEPLGFSLDSRMLRRAGLGYWPNLDVTRYAGWDEFLRRNGLAGGDDGARGQGDGAATAGNAPAGTPGLHLLTKKARRTYAESTYRDGDFLVFGSESTGIPEQVLAAHPASCERIPMLPDARSLSNRDAWAAHEASLGDAAASAGVGASPLARQDICGNFVNVDDWRISALNLSNAVAVVLYEALRQTGFAGMGAGA</sequence>
<dbReference type="GO" id="GO:0002130">
    <property type="term" value="P:wobble position ribose methylation"/>
    <property type="evidence" value="ECO:0007669"/>
    <property type="project" value="TreeGrafter"/>
</dbReference>
<dbReference type="Proteomes" id="UP000198528">
    <property type="component" value="Unassembled WGS sequence"/>
</dbReference>
<name>A0A1G6M1Z3_9ACTN</name>
<keyword evidence="10" id="KW-1185">Reference proteome</keyword>
<dbReference type="Gene3D" id="3.40.1280.10">
    <property type="match status" value="2"/>
</dbReference>
<dbReference type="HAMAP" id="MF_01885">
    <property type="entry name" value="tRNA_methyltr_TrmL"/>
    <property type="match status" value="1"/>
</dbReference>
<keyword evidence="1 6" id="KW-0963">Cytoplasm</keyword>
<feature type="region of interest" description="Disordered" evidence="7">
    <location>
        <begin position="77"/>
        <end position="99"/>
    </location>
</feature>
<comment type="caution">
    <text evidence="6">Lacks conserved residue(s) required for the propagation of feature annotation.</text>
</comment>
<dbReference type="AlphaFoldDB" id="A0A1G6M1Z3"/>
<dbReference type="GO" id="GO:0141098">
    <property type="term" value="F:tRNA (cytidine(34)-2'-O)-methyltransferase activity"/>
    <property type="evidence" value="ECO:0007669"/>
    <property type="project" value="RHEA"/>
</dbReference>
<dbReference type="Pfam" id="PF00588">
    <property type="entry name" value="SpoU_methylase"/>
    <property type="match status" value="2"/>
</dbReference>
<reference evidence="10" key="1">
    <citation type="submission" date="2016-10" db="EMBL/GenBank/DDBJ databases">
        <authorList>
            <person name="Varghese N."/>
            <person name="Submissions S."/>
        </authorList>
    </citation>
    <scope>NUCLEOTIDE SEQUENCE [LARGE SCALE GENOMIC DNA]</scope>
    <source>
        <strain evidence="10">DSM 22619</strain>
    </source>
</reference>
<comment type="similarity">
    <text evidence="6">Belongs to the class IV-like SAM-binding methyltransferase superfamily. RNA methyltransferase TrmH family. TrmL subfamily.</text>
</comment>
<protein>
    <recommendedName>
        <fullName evidence="6">Putative tRNA (cytidine(34)-2'-O)-methyltransferase</fullName>
        <ecNumber evidence="6">2.1.1.207</ecNumber>
    </recommendedName>
    <alternativeName>
        <fullName evidence="6">tRNA (cytidine/uridine-2'-O-)-methyltransferase</fullName>
    </alternativeName>
</protein>
<dbReference type="EC" id="2.1.1.207" evidence="6"/>
<comment type="catalytic activity">
    <reaction evidence="6">
        <text>cytidine(34) in tRNA + S-adenosyl-L-methionine = 2'-O-methylcytidine(34) in tRNA + S-adenosyl-L-homocysteine + H(+)</text>
        <dbReference type="Rhea" id="RHEA:43084"/>
        <dbReference type="Rhea" id="RHEA-COMP:10331"/>
        <dbReference type="Rhea" id="RHEA-COMP:10332"/>
        <dbReference type="ChEBI" id="CHEBI:15378"/>
        <dbReference type="ChEBI" id="CHEBI:57856"/>
        <dbReference type="ChEBI" id="CHEBI:59789"/>
        <dbReference type="ChEBI" id="CHEBI:74495"/>
        <dbReference type="ChEBI" id="CHEBI:82748"/>
        <dbReference type="EC" id="2.1.1.207"/>
    </reaction>
</comment>
<dbReference type="CDD" id="cd18094">
    <property type="entry name" value="SpoU-like_TrmL"/>
    <property type="match status" value="1"/>
</dbReference>